<dbReference type="InterPro" id="IPR038726">
    <property type="entry name" value="PDDEXK_AddAB-type"/>
</dbReference>
<dbReference type="STRING" id="1802451.A3C82_00540"/>
<dbReference type="Pfam" id="PF12705">
    <property type="entry name" value="PDDEXK_1"/>
    <property type="match status" value="1"/>
</dbReference>
<protein>
    <recommendedName>
        <fullName evidence="1">PD-(D/E)XK endonuclease-like domain-containing protein</fullName>
    </recommendedName>
</protein>
<dbReference type="EMBL" id="MHTW01000027">
    <property type="protein sequence ID" value="OHA66698.1"/>
    <property type="molecule type" value="Genomic_DNA"/>
</dbReference>
<dbReference type="Gene3D" id="3.90.320.10">
    <property type="match status" value="1"/>
</dbReference>
<accession>A0A1G2R289</accession>
<sequence>MTVDFFKLKYGYEIEGVWLPRVTAVTSLVAKSFLFAHQGSADWGTLVHETIAHLLKKEAVGELPAVQPSLDAFRAWQREYQVKILDPQAHIETRVYDMDAGYAGTIDMVAEVQGTMGVVDLKTSNGMQDAYFLQTAAYLNAYNKGASKKDQGKTRWILRIDQYQECRGCLARKKEKDGTERITKGKASCNHQWGSAKGEVEFQELPNQEKDLEAFLSAKEVWEWFHRDMLKRIANYPKNVLQKVLI</sequence>
<dbReference type="PANTHER" id="PTHR31340:SF3">
    <property type="entry name" value="MITOCHONDRIAL GENOME MAINTENANCE EXONUCLEASE 1"/>
    <property type="match status" value="1"/>
</dbReference>
<name>A0A1G2R289_9BACT</name>
<gene>
    <name evidence="2" type="ORF">A3C82_00540</name>
</gene>
<organism evidence="2 3">
    <name type="scientific">Candidatus Wildermuthbacteria bacterium RIFCSPHIGHO2_02_FULL_47_12</name>
    <dbReference type="NCBI Taxonomy" id="1802451"/>
    <lineage>
        <taxon>Bacteria</taxon>
        <taxon>Candidatus Wildermuthiibacteriota</taxon>
    </lineage>
</organism>
<dbReference type="InterPro" id="IPR011604">
    <property type="entry name" value="PDDEXK-like_dom_sf"/>
</dbReference>
<evidence type="ECO:0000313" key="3">
    <source>
        <dbReference type="Proteomes" id="UP000176901"/>
    </source>
</evidence>
<proteinExistence type="predicted"/>
<feature type="domain" description="PD-(D/E)XK endonuclease-like" evidence="1">
    <location>
        <begin position="40"/>
        <end position="192"/>
    </location>
</feature>
<dbReference type="Proteomes" id="UP000176901">
    <property type="component" value="Unassembled WGS sequence"/>
</dbReference>
<evidence type="ECO:0000313" key="2">
    <source>
        <dbReference type="EMBL" id="OHA66698.1"/>
    </source>
</evidence>
<dbReference type="PANTHER" id="PTHR31340">
    <property type="entry name" value="MITOCHONDRIAL GENOME MAINTENANCE EXONUCLEASE 1"/>
    <property type="match status" value="1"/>
</dbReference>
<comment type="caution">
    <text evidence="2">The sequence shown here is derived from an EMBL/GenBank/DDBJ whole genome shotgun (WGS) entry which is preliminary data.</text>
</comment>
<evidence type="ECO:0000259" key="1">
    <source>
        <dbReference type="Pfam" id="PF12705"/>
    </source>
</evidence>
<dbReference type="AlphaFoldDB" id="A0A1G2R289"/>
<reference evidence="2 3" key="1">
    <citation type="journal article" date="2016" name="Nat. Commun.">
        <title>Thousands of microbial genomes shed light on interconnected biogeochemical processes in an aquifer system.</title>
        <authorList>
            <person name="Anantharaman K."/>
            <person name="Brown C.T."/>
            <person name="Hug L.A."/>
            <person name="Sharon I."/>
            <person name="Castelle C.J."/>
            <person name="Probst A.J."/>
            <person name="Thomas B.C."/>
            <person name="Singh A."/>
            <person name="Wilkins M.J."/>
            <person name="Karaoz U."/>
            <person name="Brodie E.L."/>
            <person name="Williams K.H."/>
            <person name="Hubbard S.S."/>
            <person name="Banfield J.F."/>
        </authorList>
    </citation>
    <scope>NUCLEOTIDE SEQUENCE [LARGE SCALE GENOMIC DNA]</scope>
</reference>